<organism evidence="2 3">
    <name type="scientific">Flavonifractor plautii</name>
    <name type="common">Fusobacterium plautii</name>
    <dbReference type="NCBI Taxonomy" id="292800"/>
    <lineage>
        <taxon>Bacteria</taxon>
        <taxon>Bacillati</taxon>
        <taxon>Bacillota</taxon>
        <taxon>Clostridia</taxon>
        <taxon>Eubacteriales</taxon>
        <taxon>Oscillospiraceae</taxon>
        <taxon>Flavonifractor</taxon>
    </lineage>
</organism>
<evidence type="ECO:0000259" key="1">
    <source>
        <dbReference type="Pfam" id="PF09992"/>
    </source>
</evidence>
<dbReference type="AlphaFoldDB" id="A0AAW6C2H4"/>
<keyword evidence="2" id="KW-0326">Glycosidase</keyword>
<proteinExistence type="predicted"/>
<dbReference type="GO" id="GO:0016798">
    <property type="term" value="F:hydrolase activity, acting on glycosyl bonds"/>
    <property type="evidence" value="ECO:0007669"/>
    <property type="project" value="UniProtKB-KW"/>
</dbReference>
<name>A0AAW6C2H4_FLAPL</name>
<gene>
    <name evidence="2" type="ORF">PND83_08850</name>
</gene>
<sequence length="294" mass="32605">MAYGTFKGLKSKYYSEVTYTTDSAYSGISIFITDPKTMSLEEAIYTTGNKKPLAQMNPPGIAANKVVAKTNAAGFDTYGPDGMSFVGWHYVDGKYYLSGEKLSGINDTKLKNYINYQPWRKYPAFCIKTDGTATIRWMNHDRLKVAAPYCKTIISAFHALVYDSKSVFEYTVRDKDDDKRIIADWDDLNNTNYHHNNTLANGSTTSKSNRTLLGHKANGAFVLVCTWCGMDLRVAAKMMADLGCDYAVNMDGSSAIRMRVASGYTNGVKDPGQVCGNNNTKHDYYGTASCVYLT</sequence>
<evidence type="ECO:0000313" key="3">
    <source>
        <dbReference type="Proteomes" id="UP001211006"/>
    </source>
</evidence>
<reference evidence="2" key="1">
    <citation type="submission" date="2023-01" db="EMBL/GenBank/DDBJ databases">
        <title>Human gut microbiome strain richness.</title>
        <authorList>
            <person name="Chen-Liaw A."/>
        </authorList>
    </citation>
    <scope>NUCLEOTIDE SEQUENCE</scope>
    <source>
        <strain evidence="2">2225st1_A6_2225SCRN_200828</strain>
    </source>
</reference>
<keyword evidence="2" id="KW-0378">Hydrolase</keyword>
<dbReference type="InterPro" id="IPR018711">
    <property type="entry name" value="NAGPA"/>
</dbReference>
<dbReference type="RefSeq" id="WP_021631599.1">
    <property type="nucleotide sequence ID" value="NZ_BAABXT010000001.1"/>
</dbReference>
<accession>A0AAW6C2H4</accession>
<dbReference type="EMBL" id="JAQLWO010000008">
    <property type="protein sequence ID" value="MDB7906079.1"/>
    <property type="molecule type" value="Genomic_DNA"/>
</dbReference>
<evidence type="ECO:0000313" key="2">
    <source>
        <dbReference type="EMBL" id="MDB7906079.1"/>
    </source>
</evidence>
<protein>
    <submittedName>
        <fullName evidence="2">Phosphodiester glycosidase family protein</fullName>
    </submittedName>
</protein>
<dbReference type="Proteomes" id="UP001211006">
    <property type="component" value="Unassembled WGS sequence"/>
</dbReference>
<feature type="domain" description="Phosphodiester glycosidase" evidence="1">
    <location>
        <begin position="113"/>
        <end position="264"/>
    </location>
</feature>
<dbReference type="Pfam" id="PF09992">
    <property type="entry name" value="NAGPA"/>
    <property type="match status" value="1"/>
</dbReference>
<comment type="caution">
    <text evidence="2">The sequence shown here is derived from an EMBL/GenBank/DDBJ whole genome shotgun (WGS) entry which is preliminary data.</text>
</comment>